<protein>
    <submittedName>
        <fullName evidence="1">Uncharacterized protein</fullName>
    </submittedName>
</protein>
<dbReference type="Proteomes" id="UP001596150">
    <property type="component" value="Unassembled WGS sequence"/>
</dbReference>
<accession>A0ABW0PUD0</accession>
<reference evidence="2" key="1">
    <citation type="journal article" date="2019" name="Int. J. Syst. Evol. Microbiol.">
        <title>The Global Catalogue of Microorganisms (GCM) 10K type strain sequencing project: providing services to taxonomists for standard genome sequencing and annotation.</title>
        <authorList>
            <consortium name="The Broad Institute Genomics Platform"/>
            <consortium name="The Broad Institute Genome Sequencing Center for Infectious Disease"/>
            <person name="Wu L."/>
            <person name="Ma J."/>
        </authorList>
    </citation>
    <scope>NUCLEOTIDE SEQUENCE [LARGE SCALE GENOMIC DNA]</scope>
    <source>
        <strain evidence="2">KACC 12633</strain>
    </source>
</reference>
<comment type="caution">
    <text evidence="1">The sequence shown here is derived from an EMBL/GenBank/DDBJ whole genome shotgun (WGS) entry which is preliminary data.</text>
</comment>
<dbReference type="EMBL" id="JBHSML010000003">
    <property type="protein sequence ID" value="MFC5515756.1"/>
    <property type="molecule type" value="Genomic_DNA"/>
</dbReference>
<keyword evidence="2" id="KW-1185">Reference proteome</keyword>
<name>A0ABW0PUD0_9HYPH</name>
<gene>
    <name evidence="1" type="ORF">ACFPP9_08240</name>
</gene>
<organism evidence="1 2">
    <name type="scientific">Kaistia terrae</name>
    <dbReference type="NCBI Taxonomy" id="537017"/>
    <lineage>
        <taxon>Bacteria</taxon>
        <taxon>Pseudomonadati</taxon>
        <taxon>Pseudomonadota</taxon>
        <taxon>Alphaproteobacteria</taxon>
        <taxon>Hyphomicrobiales</taxon>
        <taxon>Kaistiaceae</taxon>
        <taxon>Kaistia</taxon>
    </lineage>
</organism>
<evidence type="ECO:0000313" key="1">
    <source>
        <dbReference type="EMBL" id="MFC5515756.1"/>
    </source>
</evidence>
<proteinExistence type="predicted"/>
<evidence type="ECO:0000313" key="2">
    <source>
        <dbReference type="Proteomes" id="UP001596150"/>
    </source>
</evidence>
<dbReference type="RefSeq" id="WP_266342015.1">
    <property type="nucleotide sequence ID" value="NZ_JAPKNH010000001.1"/>
</dbReference>
<sequence>MIHVFSNLEEPGDGLAPMCDLTFDIVEAVYDEAGSCWRLEFRADATPHEPVGFMAIIPVSGWREQIDFDGDDALYSFWGSITLCSCGIQSDRLLALIAEHYGIPTSRPKSRWPLVNFFARNDRDIATRWKFANSIECLAVGINTDPAFIADGLVRMKLFLDDGIEDGRYAEVFLKVDLSIGLAALSEKDEAYRADLVRWLSFPGNVVAKPVAAEAEPNH</sequence>